<dbReference type="GO" id="GO:0000981">
    <property type="term" value="F:DNA-binding transcription factor activity, RNA polymerase II-specific"/>
    <property type="evidence" value="ECO:0007669"/>
    <property type="project" value="InterPro"/>
</dbReference>
<evidence type="ECO:0000256" key="2">
    <source>
        <dbReference type="ARBA" id="ARBA00022833"/>
    </source>
</evidence>
<dbReference type="SUPFAM" id="SSF57701">
    <property type="entry name" value="Zn2/Cys6 DNA-binding domain"/>
    <property type="match status" value="1"/>
</dbReference>
<proteinExistence type="predicted"/>
<dbReference type="GO" id="GO:0008270">
    <property type="term" value="F:zinc ion binding"/>
    <property type="evidence" value="ECO:0007669"/>
    <property type="project" value="InterPro"/>
</dbReference>
<dbReference type="OrthoDB" id="9986881at2759"/>
<evidence type="ECO:0000259" key="8">
    <source>
        <dbReference type="PROSITE" id="PS50048"/>
    </source>
</evidence>
<evidence type="ECO:0000256" key="6">
    <source>
        <dbReference type="ARBA" id="ARBA00023242"/>
    </source>
</evidence>
<keyword evidence="10" id="KW-1185">Reference proteome</keyword>
<dbReference type="PROSITE" id="PS50048">
    <property type="entry name" value="ZN2_CY6_FUNGAL_2"/>
    <property type="match status" value="1"/>
</dbReference>
<feature type="domain" description="Zn(2)-C6 fungal-type" evidence="8">
    <location>
        <begin position="16"/>
        <end position="45"/>
    </location>
</feature>
<name>A0A1B8GF00_9PEZI</name>
<dbReference type="InterPro" id="IPR001138">
    <property type="entry name" value="Zn2Cys6_DnaBD"/>
</dbReference>
<dbReference type="Pfam" id="PF04082">
    <property type="entry name" value="Fungal_trans"/>
    <property type="match status" value="1"/>
</dbReference>
<dbReference type="CDD" id="cd00067">
    <property type="entry name" value="GAL4"/>
    <property type="match status" value="1"/>
</dbReference>
<keyword evidence="1" id="KW-0479">Metal-binding</keyword>
<keyword evidence="2" id="KW-0862">Zinc</keyword>
<evidence type="ECO:0000256" key="5">
    <source>
        <dbReference type="ARBA" id="ARBA00023163"/>
    </source>
</evidence>
<dbReference type="InterPro" id="IPR036864">
    <property type="entry name" value="Zn2-C6_fun-type_DNA-bd_sf"/>
</dbReference>
<feature type="compositionally biased region" description="Polar residues" evidence="7">
    <location>
        <begin position="47"/>
        <end position="65"/>
    </location>
</feature>
<dbReference type="GO" id="GO:0009410">
    <property type="term" value="P:response to xenobiotic stimulus"/>
    <property type="evidence" value="ECO:0007669"/>
    <property type="project" value="TreeGrafter"/>
</dbReference>
<reference evidence="10" key="2">
    <citation type="journal article" date="2018" name="Nat. Commun.">
        <title>Extreme sensitivity to ultraviolet light in the fungal pathogen causing white-nose syndrome of bats.</title>
        <authorList>
            <person name="Palmer J.M."/>
            <person name="Drees K.P."/>
            <person name="Foster J.T."/>
            <person name="Lindner D.L."/>
        </authorList>
    </citation>
    <scope>NUCLEOTIDE SEQUENCE [LARGE SCALE GENOMIC DNA]</scope>
    <source>
        <strain evidence="10">UAMH 10579</strain>
    </source>
</reference>
<keyword evidence="4" id="KW-0238">DNA-binding</keyword>
<reference evidence="9 10" key="1">
    <citation type="submission" date="2016-03" db="EMBL/GenBank/DDBJ databases">
        <title>Comparative genomics of Pseudogymnoascus destructans, the fungus causing white-nose syndrome of bats.</title>
        <authorList>
            <person name="Palmer J.M."/>
            <person name="Drees K.P."/>
            <person name="Foster J.T."/>
            <person name="Lindner D.L."/>
        </authorList>
    </citation>
    <scope>NUCLEOTIDE SEQUENCE [LARGE SCALE GENOMIC DNA]</scope>
    <source>
        <strain evidence="9 10">UAMH 10579</strain>
    </source>
</reference>
<keyword evidence="6" id="KW-0539">Nucleus</keyword>
<evidence type="ECO:0000313" key="10">
    <source>
        <dbReference type="Proteomes" id="UP000091956"/>
    </source>
</evidence>
<dbReference type="CDD" id="cd12148">
    <property type="entry name" value="fungal_TF_MHR"/>
    <property type="match status" value="1"/>
</dbReference>
<keyword evidence="5" id="KW-0804">Transcription</keyword>
<dbReference type="PANTHER" id="PTHR31779:SF5">
    <property type="entry name" value="ZN(II)2CYS6 TRANSCRIPTION FACTOR (EUROFUNG)"/>
    <property type="match status" value="1"/>
</dbReference>
<dbReference type="PANTHER" id="PTHR31779">
    <property type="entry name" value="2-NITROPROPANE DIOXYGENASE FAMILY, PUTATIVE (AFU_ORTHOLOGUE AFUA_2G17430)-RELATED"/>
    <property type="match status" value="1"/>
</dbReference>
<organism evidence="9 10">
    <name type="scientific">Pseudogymnoascus verrucosus</name>
    <dbReference type="NCBI Taxonomy" id="342668"/>
    <lineage>
        <taxon>Eukaryota</taxon>
        <taxon>Fungi</taxon>
        <taxon>Dikarya</taxon>
        <taxon>Ascomycota</taxon>
        <taxon>Pezizomycotina</taxon>
        <taxon>Leotiomycetes</taxon>
        <taxon>Thelebolales</taxon>
        <taxon>Thelebolaceae</taxon>
        <taxon>Pseudogymnoascus</taxon>
    </lineage>
</organism>
<dbReference type="GeneID" id="28841141"/>
<evidence type="ECO:0000256" key="1">
    <source>
        <dbReference type="ARBA" id="ARBA00022723"/>
    </source>
</evidence>
<sequence>MNVEGRQTHRQRLRIACDPCRERKRKCDGGRPCNICLGYGYDCSYRSTPRNRQPQRGAGRSQTVITREASPSVPAGILPQRLERQQQYNLPSGRCQRQHQHPQQGQEQQAQEHQDPDGYLRSAESNSGAAFARLLTITLESSDRSVSPMRMLAWNLFLGERQTAGPVHQETLPAVLSELEMRHLATVYFEKVHPCYGFIGKDMLLRSISSTWDGQGSSSAEDALLCGVVALACLFSSTQDLAAELSLVALAKRLLDPSTADPPSLHSATAWLLRTVYLRLTAKPEEAWLASCTTLHIIDAAGLMSRADHGSAFSLPQDPRDVHLRRRVFGVAQHLNTWMSYDLGRNRVLVPNADTVPPSAQPGEYTTELLDLLPYSQDLDPANGLSMGSLVAALVEVLDRTHTEPPSVLAQCNLMLCIHRRLHSSKLEVPDDVMNKVLGLIKNSIQAVRSSVAAGLPWHHVANIPFQAICTLLVIDTVQSFALLNESLACVIAVNDAYQTEATREAATAACTLLQLHQKRREADIKKHSDMLSMYPSVDFPLRDSHGGPLNGYDLQNSWWFSEFVAHSDLALGVTPLMQTP</sequence>
<dbReference type="GO" id="GO:0006351">
    <property type="term" value="P:DNA-templated transcription"/>
    <property type="evidence" value="ECO:0007669"/>
    <property type="project" value="InterPro"/>
</dbReference>
<evidence type="ECO:0000256" key="4">
    <source>
        <dbReference type="ARBA" id="ARBA00023125"/>
    </source>
</evidence>
<dbReference type="Proteomes" id="UP000091956">
    <property type="component" value="Unassembled WGS sequence"/>
</dbReference>
<dbReference type="RefSeq" id="XP_018128139.1">
    <property type="nucleotide sequence ID" value="XM_018277188.2"/>
</dbReference>
<evidence type="ECO:0000256" key="7">
    <source>
        <dbReference type="SAM" id="MobiDB-lite"/>
    </source>
</evidence>
<gene>
    <name evidence="9" type="ORF">VE01_07755</name>
</gene>
<feature type="region of interest" description="Disordered" evidence="7">
    <location>
        <begin position="47"/>
        <end position="123"/>
    </location>
</feature>
<dbReference type="EMBL" id="KV460244">
    <property type="protein sequence ID" value="OBT94406.1"/>
    <property type="molecule type" value="Genomic_DNA"/>
</dbReference>
<protein>
    <recommendedName>
        <fullName evidence="8">Zn(2)-C6 fungal-type domain-containing protein</fullName>
    </recommendedName>
</protein>
<dbReference type="PROSITE" id="PS00463">
    <property type="entry name" value="ZN2_CY6_FUNGAL_1"/>
    <property type="match status" value="1"/>
</dbReference>
<dbReference type="AlphaFoldDB" id="A0A1B8GF00"/>
<dbReference type="InterPro" id="IPR052478">
    <property type="entry name" value="Metabolite_Synth_Reg"/>
</dbReference>
<dbReference type="SMART" id="SM00066">
    <property type="entry name" value="GAL4"/>
    <property type="match status" value="1"/>
</dbReference>
<dbReference type="Gene3D" id="4.10.240.10">
    <property type="entry name" value="Zn(2)-C6 fungal-type DNA-binding domain"/>
    <property type="match status" value="1"/>
</dbReference>
<dbReference type="GO" id="GO:0003677">
    <property type="term" value="F:DNA binding"/>
    <property type="evidence" value="ECO:0007669"/>
    <property type="project" value="UniProtKB-KW"/>
</dbReference>
<evidence type="ECO:0000256" key="3">
    <source>
        <dbReference type="ARBA" id="ARBA00023015"/>
    </source>
</evidence>
<keyword evidence="3" id="KW-0805">Transcription regulation</keyword>
<evidence type="ECO:0000313" key="9">
    <source>
        <dbReference type="EMBL" id="OBT94406.1"/>
    </source>
</evidence>
<accession>A0A1B8GF00</accession>
<dbReference type="Pfam" id="PF00172">
    <property type="entry name" value="Zn_clus"/>
    <property type="match status" value="1"/>
</dbReference>
<dbReference type="InterPro" id="IPR007219">
    <property type="entry name" value="XnlR_reg_dom"/>
</dbReference>